<comment type="caution">
    <text evidence="8">The sequence shown here is derived from an EMBL/GenBank/DDBJ whole genome shotgun (WGS) entry which is preliminary data.</text>
</comment>
<evidence type="ECO:0000313" key="9">
    <source>
        <dbReference type="Proteomes" id="UP001501676"/>
    </source>
</evidence>
<keyword evidence="5" id="KW-1278">Translocase</keyword>
<evidence type="ECO:0000256" key="4">
    <source>
        <dbReference type="ARBA" id="ARBA00023136"/>
    </source>
</evidence>
<dbReference type="PANTHER" id="PTHR22773">
    <property type="entry name" value="NADH DEHYDROGENASE"/>
    <property type="match status" value="1"/>
</dbReference>
<sequence>MTAVQSVDHAALAPVYALTAAAVLALVVDLILGHGKRWAGPVLLGVGALGPLVALVISLAVGTDRRGTFCTPSGVLPGGVRVGPSCSFVVDSASVAVTVLGCALALVVLALSVPVVRSAVVPPGEYVFLLLCSLIGLVVLGSARDLLTLLIAIETLTLPVYVLVGLVRRAGTEPGDPASAEAAVTFFVTSVVATTLTLLGIGLLYGVVGAVHLDRVAAALAGRPDARDLPLVGVAAVLVLAGLLFKLAAVPFHAWAPATYDGAPLPVAAWLATGSKLGGAVAVVVTVTTALRPVVDVLGPVLAVVAVVTMTVGNLVALRQRRLVRLLAWSAVAQTGYLLAPLAVFVSAEGRSDADVRDAVAGVAGFTAFYLVVSVGTFAAVVALRGAGAGGTLDDLAGAARRAPWATAAFVLGLAGLAGLPPGLAGLFAKVVVVQAALDGSAGWLAVVIGLNAVVGLAYYARAGAACFTPAPVPVRTPAFAGAPASVDTAGDIEPGEAVVADAESAAGRAPGSLVVAVAVGVTAIAGVVLGGWPQWVFEVAESVADALT</sequence>
<keyword evidence="4 5" id="KW-0472">Membrane</keyword>
<comment type="similarity">
    <text evidence="5">Belongs to the complex I subunit 2 family.</text>
</comment>
<keyword evidence="2 5" id="KW-0812">Transmembrane</keyword>
<evidence type="ECO:0000256" key="5">
    <source>
        <dbReference type="HAMAP-Rule" id="MF_00445"/>
    </source>
</evidence>
<evidence type="ECO:0000313" key="8">
    <source>
        <dbReference type="EMBL" id="GAA3396566.1"/>
    </source>
</evidence>
<evidence type="ECO:0000256" key="6">
    <source>
        <dbReference type="RuleBase" id="RU000320"/>
    </source>
</evidence>
<evidence type="ECO:0000256" key="2">
    <source>
        <dbReference type="ARBA" id="ARBA00022692"/>
    </source>
</evidence>
<comment type="function">
    <text evidence="5">NDH-1 shuttles electrons from NADH, via FMN and iron-sulfur (Fe-S) centers, to quinones in the respiratory chain. The immediate electron acceptor for the enzyme in this species is believed to be a menaquinone. Couples the redox reaction to proton translocation (for every two electrons transferred, four hydrogen ions are translocated across the cytoplasmic membrane), and thus conserves the redox energy in a proton gradient.</text>
</comment>
<dbReference type="RefSeq" id="WP_345732936.1">
    <property type="nucleotide sequence ID" value="NZ_BAAAYN010000057.1"/>
</dbReference>
<keyword evidence="3 5" id="KW-1133">Transmembrane helix</keyword>
<accession>A0ABP6TAN4</accession>
<feature type="transmembrane region" description="Helical" evidence="5">
    <location>
        <begin position="149"/>
        <end position="170"/>
    </location>
</feature>
<proteinExistence type="inferred from homology"/>
<keyword evidence="5" id="KW-0874">Quinone</keyword>
<dbReference type="HAMAP" id="MF_00445">
    <property type="entry name" value="NDH1_NuoN_1"/>
    <property type="match status" value="1"/>
</dbReference>
<feature type="transmembrane region" description="Helical" evidence="5">
    <location>
        <begin position="326"/>
        <end position="348"/>
    </location>
</feature>
<comment type="catalytic activity">
    <reaction evidence="5">
        <text>a quinone + NADH + 5 H(+)(in) = a quinol + NAD(+) + 4 H(+)(out)</text>
        <dbReference type="Rhea" id="RHEA:57888"/>
        <dbReference type="ChEBI" id="CHEBI:15378"/>
        <dbReference type="ChEBI" id="CHEBI:24646"/>
        <dbReference type="ChEBI" id="CHEBI:57540"/>
        <dbReference type="ChEBI" id="CHEBI:57945"/>
        <dbReference type="ChEBI" id="CHEBI:132124"/>
    </reaction>
</comment>
<dbReference type="InterPro" id="IPR001750">
    <property type="entry name" value="ND/Mrp_TM"/>
</dbReference>
<comment type="subcellular location">
    <subcellularLocation>
        <location evidence="5">Cell membrane</location>
        <topology evidence="5">Multi-pass membrane protein</topology>
    </subcellularLocation>
    <subcellularLocation>
        <location evidence="1">Endomembrane system</location>
        <topology evidence="1">Multi-pass membrane protein</topology>
    </subcellularLocation>
    <subcellularLocation>
        <location evidence="6">Membrane</location>
        <topology evidence="6">Multi-pass membrane protein</topology>
    </subcellularLocation>
</comment>
<evidence type="ECO:0000256" key="1">
    <source>
        <dbReference type="ARBA" id="ARBA00004127"/>
    </source>
</evidence>
<protein>
    <recommendedName>
        <fullName evidence="5">NADH-quinone oxidoreductase subunit N</fullName>
        <ecNumber evidence="5">7.1.1.-</ecNumber>
    </recommendedName>
    <alternativeName>
        <fullName evidence="5">NADH dehydrogenase I subunit N</fullName>
    </alternativeName>
    <alternativeName>
        <fullName evidence="5">NDH-1 subunit N</fullName>
    </alternativeName>
</protein>
<evidence type="ECO:0000259" key="7">
    <source>
        <dbReference type="Pfam" id="PF00361"/>
    </source>
</evidence>
<feature type="transmembrane region" description="Helical" evidence="5">
    <location>
        <begin position="231"/>
        <end position="255"/>
    </location>
</feature>
<dbReference type="EMBL" id="BAAAYN010000057">
    <property type="protein sequence ID" value="GAA3396566.1"/>
    <property type="molecule type" value="Genomic_DNA"/>
</dbReference>
<dbReference type="Pfam" id="PF00361">
    <property type="entry name" value="Proton_antipo_M"/>
    <property type="match status" value="1"/>
</dbReference>
<keyword evidence="5" id="KW-0520">NAD</keyword>
<feature type="transmembrane region" description="Helical" evidence="5">
    <location>
        <begin position="182"/>
        <end position="211"/>
    </location>
</feature>
<feature type="transmembrane region" description="Helical" evidence="5">
    <location>
        <begin position="126"/>
        <end position="143"/>
    </location>
</feature>
<feature type="transmembrane region" description="Helical" evidence="5">
    <location>
        <begin position="405"/>
        <end position="429"/>
    </location>
</feature>
<evidence type="ECO:0000256" key="3">
    <source>
        <dbReference type="ARBA" id="ARBA00022989"/>
    </source>
</evidence>
<feature type="transmembrane region" description="Helical" evidence="5">
    <location>
        <begin position="297"/>
        <end position="317"/>
    </location>
</feature>
<feature type="transmembrane region" description="Helical" evidence="5">
    <location>
        <begin position="12"/>
        <end position="32"/>
    </location>
</feature>
<gene>
    <name evidence="5" type="primary">nuoN</name>
    <name evidence="8" type="ORF">GCM10020369_73760</name>
</gene>
<keyword evidence="9" id="KW-1185">Reference proteome</keyword>
<keyword evidence="5" id="KW-0813">Transport</keyword>
<dbReference type="InterPro" id="IPR010096">
    <property type="entry name" value="NADH-Q_OxRdtase_suN/2"/>
</dbReference>
<feature type="transmembrane region" description="Helical" evidence="5">
    <location>
        <begin position="360"/>
        <end position="384"/>
    </location>
</feature>
<feature type="transmembrane region" description="Helical" evidence="5">
    <location>
        <begin position="39"/>
        <end position="61"/>
    </location>
</feature>
<name>A0ABP6TAN4_9ACTN</name>
<feature type="domain" description="NADH:quinone oxidoreductase/Mrp antiporter transmembrane" evidence="7">
    <location>
        <begin position="143"/>
        <end position="452"/>
    </location>
</feature>
<keyword evidence="5" id="KW-1003">Cell membrane</keyword>
<dbReference type="Proteomes" id="UP001501676">
    <property type="component" value="Unassembled WGS sequence"/>
</dbReference>
<dbReference type="EC" id="7.1.1.-" evidence="5"/>
<organism evidence="8 9">
    <name type="scientific">Cryptosporangium minutisporangium</name>
    <dbReference type="NCBI Taxonomy" id="113569"/>
    <lineage>
        <taxon>Bacteria</taxon>
        <taxon>Bacillati</taxon>
        <taxon>Actinomycetota</taxon>
        <taxon>Actinomycetes</taxon>
        <taxon>Cryptosporangiales</taxon>
        <taxon>Cryptosporangiaceae</taxon>
        <taxon>Cryptosporangium</taxon>
    </lineage>
</organism>
<feature type="transmembrane region" description="Helical" evidence="5">
    <location>
        <begin position="441"/>
        <end position="461"/>
    </location>
</feature>
<feature type="transmembrane region" description="Helical" evidence="5">
    <location>
        <begin position="514"/>
        <end position="533"/>
    </location>
</feature>
<reference evidence="9" key="1">
    <citation type="journal article" date="2019" name="Int. J. Syst. Evol. Microbiol.">
        <title>The Global Catalogue of Microorganisms (GCM) 10K type strain sequencing project: providing services to taxonomists for standard genome sequencing and annotation.</title>
        <authorList>
            <consortium name="The Broad Institute Genomics Platform"/>
            <consortium name="The Broad Institute Genome Sequencing Center for Infectious Disease"/>
            <person name="Wu L."/>
            <person name="Ma J."/>
        </authorList>
    </citation>
    <scope>NUCLEOTIDE SEQUENCE [LARGE SCALE GENOMIC DNA]</scope>
    <source>
        <strain evidence="9">JCM 9458</strain>
    </source>
</reference>
<feature type="transmembrane region" description="Helical" evidence="5">
    <location>
        <begin position="93"/>
        <end position="114"/>
    </location>
</feature>
<comment type="subunit">
    <text evidence="5">NDH-1 is composed of 14 different subunits. Subunits NuoA, H, J, K, L, M, N constitute the membrane sector of the complex.</text>
</comment>